<dbReference type="SMART" id="SM00382">
    <property type="entry name" value="AAA"/>
    <property type="match status" value="1"/>
</dbReference>
<name>A0A1I3DIP4_SELRU</name>
<dbReference type="AlphaFoldDB" id="A0A1I3DIP4"/>
<dbReference type="GO" id="GO:0016887">
    <property type="term" value="F:ATP hydrolysis activity"/>
    <property type="evidence" value="ECO:0007669"/>
    <property type="project" value="InterPro"/>
</dbReference>
<reference evidence="3 4" key="1">
    <citation type="submission" date="2016-10" db="EMBL/GenBank/DDBJ databases">
        <authorList>
            <person name="de Groot N.N."/>
        </authorList>
    </citation>
    <scope>NUCLEOTIDE SEQUENCE [LARGE SCALE GENOMIC DNA]</scope>
    <source>
        <strain evidence="3 4">Z108</strain>
    </source>
</reference>
<dbReference type="InterPro" id="IPR050921">
    <property type="entry name" value="T4SS_GSP_E_ATPase"/>
</dbReference>
<organism evidence="3 4">
    <name type="scientific">Selenomonas ruminantium</name>
    <dbReference type="NCBI Taxonomy" id="971"/>
    <lineage>
        <taxon>Bacteria</taxon>
        <taxon>Bacillati</taxon>
        <taxon>Bacillota</taxon>
        <taxon>Negativicutes</taxon>
        <taxon>Selenomonadales</taxon>
        <taxon>Selenomonadaceae</taxon>
        <taxon>Selenomonas</taxon>
    </lineage>
</organism>
<gene>
    <name evidence="3" type="ORF">SAMN04487861_106129</name>
</gene>
<dbReference type="PANTHER" id="PTHR30486">
    <property type="entry name" value="TWITCHING MOTILITY PROTEIN PILT"/>
    <property type="match status" value="1"/>
</dbReference>
<evidence type="ECO:0000256" key="1">
    <source>
        <dbReference type="ARBA" id="ARBA00006611"/>
    </source>
</evidence>
<evidence type="ECO:0000313" key="4">
    <source>
        <dbReference type="Proteomes" id="UP000183639"/>
    </source>
</evidence>
<accession>A0A1I3DIP4</accession>
<dbReference type="SUPFAM" id="SSF52540">
    <property type="entry name" value="P-loop containing nucleoside triphosphate hydrolases"/>
    <property type="match status" value="1"/>
</dbReference>
<dbReference type="NCBIfam" id="TIGR01420">
    <property type="entry name" value="pilT_fam"/>
    <property type="match status" value="1"/>
</dbReference>
<protein>
    <submittedName>
        <fullName evidence="3">Twitching motility protein PilT</fullName>
    </submittedName>
</protein>
<dbReference type="GO" id="GO:0005524">
    <property type="term" value="F:ATP binding"/>
    <property type="evidence" value="ECO:0007669"/>
    <property type="project" value="InterPro"/>
</dbReference>
<dbReference type="Gene3D" id="3.30.450.90">
    <property type="match status" value="1"/>
</dbReference>
<dbReference type="InterPro" id="IPR027417">
    <property type="entry name" value="P-loop_NTPase"/>
</dbReference>
<dbReference type="EMBL" id="FOQK01000006">
    <property type="protein sequence ID" value="SFH86642.1"/>
    <property type="molecule type" value="Genomic_DNA"/>
</dbReference>
<dbReference type="Gene3D" id="3.40.50.300">
    <property type="entry name" value="P-loop containing nucleotide triphosphate hydrolases"/>
    <property type="match status" value="1"/>
</dbReference>
<dbReference type="PANTHER" id="PTHR30486:SF16">
    <property type="entry name" value="TWITCHING MOTILITY PROTEIN PILT"/>
    <property type="match status" value="1"/>
</dbReference>
<dbReference type="PROSITE" id="PS00662">
    <property type="entry name" value="T2SP_E"/>
    <property type="match status" value="1"/>
</dbReference>
<dbReference type="Pfam" id="PF00437">
    <property type="entry name" value="T2SSE"/>
    <property type="match status" value="1"/>
</dbReference>
<evidence type="ECO:0000313" key="3">
    <source>
        <dbReference type="EMBL" id="SFH86642.1"/>
    </source>
</evidence>
<dbReference type="CDD" id="cd01131">
    <property type="entry name" value="PilT"/>
    <property type="match status" value="1"/>
</dbReference>
<dbReference type="InterPro" id="IPR003593">
    <property type="entry name" value="AAA+_ATPase"/>
</dbReference>
<dbReference type="OrthoDB" id="9808272at2"/>
<dbReference type="InterPro" id="IPR006321">
    <property type="entry name" value="PilT/PilU"/>
</dbReference>
<comment type="similarity">
    <text evidence="1">Belongs to the GSP E family.</text>
</comment>
<dbReference type="InterPro" id="IPR001482">
    <property type="entry name" value="T2SS/T4SS_dom"/>
</dbReference>
<evidence type="ECO:0000259" key="2">
    <source>
        <dbReference type="PROSITE" id="PS00662"/>
    </source>
</evidence>
<dbReference type="RefSeq" id="WP_075442686.1">
    <property type="nucleotide sequence ID" value="NZ_FOQK01000006.1"/>
</dbReference>
<proteinExistence type="inferred from homology"/>
<dbReference type="Proteomes" id="UP000183639">
    <property type="component" value="Unassembled WGS sequence"/>
</dbReference>
<feature type="domain" description="Bacterial type II secretion system protein E" evidence="2">
    <location>
        <begin position="196"/>
        <end position="210"/>
    </location>
</feature>
<sequence>MDEEISWQELIRRAMEKEASDMHWTVGQRPHMRCEGVLAPVDGRPLTEPFMAGFCAVIMDEEQRKRLAREKDIDLSWTFAGRRFRVNAYYQQGFPALAIRLLPERIPSLADIGAPKAWQRIKAFDQGLVLVTGRTGSGKTTTLAAFIEELNQEKAYHIITLEDPVEFCYVPKQCFISQREYGKDFFSFARALRSALREMPDVILVGEIRDRETMQTALMAAASGVLVLGTLHTRSAAEAVMRIEGMFPLAQQDSIRAQVAEVLTGIFAQRLLPCCQGGRVCMSEVLLAVPAVRSLLRQGKYSQLESVMMSHQQQGMQTGQAAAEHLYRQRRITQEMYERYGESLTMGGWQG</sequence>